<gene>
    <name evidence="2" type="ORF">AZI86_16700</name>
</gene>
<organism evidence="2 3">
    <name type="scientific">Bdellovibrio bacteriovorus</name>
    <dbReference type="NCBI Taxonomy" id="959"/>
    <lineage>
        <taxon>Bacteria</taxon>
        <taxon>Pseudomonadati</taxon>
        <taxon>Bdellovibrionota</taxon>
        <taxon>Bdellovibrionia</taxon>
        <taxon>Bdellovibrionales</taxon>
        <taxon>Pseudobdellovibrionaceae</taxon>
        <taxon>Bdellovibrio</taxon>
    </lineage>
</organism>
<dbReference type="NCBIfam" id="TIGR02147">
    <property type="entry name" value="Fsuc_second"/>
    <property type="match status" value="1"/>
</dbReference>
<evidence type="ECO:0000313" key="3">
    <source>
        <dbReference type="Proteomes" id="UP000075320"/>
    </source>
</evidence>
<proteinExistence type="predicted"/>
<evidence type="ECO:0000313" key="2">
    <source>
        <dbReference type="EMBL" id="KYG62471.1"/>
    </source>
</evidence>
<sequence>MEVSLSTKTIIYPEISRYTSYRDFLRDFFEYKKSLRSGFSYRQFSGLVGLKSPNYLQLVIQGKRNMTEETGQKVAKALKLSKEEGLHLEALIRLDNATSGEEKIKAQKNIHASLKKMLSRYVEKDAQDILGKWYHLLVREMVNLKDFEASGEYISERLQGIITAEEAEKSFTFLLKAGYLELKKGKYIQADPILDTGIDIFNHSFMQDYHGQTLKAWSQNIEKLGYEHQELGVLNIPINKTKLPELQEKIRQFQDEIIGWCQGHTDCDDLVQLGTYLMHFKK</sequence>
<reference evidence="2 3" key="1">
    <citation type="submission" date="2016-03" db="EMBL/GenBank/DDBJ databases">
        <authorList>
            <person name="Ploux O."/>
        </authorList>
    </citation>
    <scope>NUCLEOTIDE SEQUENCE [LARGE SCALE GENOMIC DNA]</scope>
    <source>
        <strain evidence="2 3">R0</strain>
    </source>
</reference>
<protein>
    <recommendedName>
        <fullName evidence="1">DUF4423 domain-containing protein</fullName>
    </recommendedName>
</protein>
<dbReference type="OrthoDB" id="9803199at2"/>
<dbReference type="AlphaFoldDB" id="A0A150WH98"/>
<dbReference type="EMBL" id="LUKE01000005">
    <property type="protein sequence ID" value="KYG62471.1"/>
    <property type="molecule type" value="Genomic_DNA"/>
</dbReference>
<evidence type="ECO:0000259" key="1">
    <source>
        <dbReference type="Pfam" id="PF14394"/>
    </source>
</evidence>
<comment type="caution">
    <text evidence="2">The sequence shown here is derived from an EMBL/GenBank/DDBJ whole genome shotgun (WGS) entry which is preliminary data.</text>
</comment>
<dbReference type="InterPro" id="IPR025537">
    <property type="entry name" value="DUF4423"/>
</dbReference>
<dbReference type="Pfam" id="PF14394">
    <property type="entry name" value="DUF4423"/>
    <property type="match status" value="1"/>
</dbReference>
<feature type="domain" description="DUF4423" evidence="1">
    <location>
        <begin position="121"/>
        <end position="274"/>
    </location>
</feature>
<name>A0A150WH98_BDEBC</name>
<dbReference type="RefSeq" id="WP_061836432.1">
    <property type="nucleotide sequence ID" value="NZ_LUKE01000005.1"/>
</dbReference>
<dbReference type="InterPro" id="IPR011873">
    <property type="entry name" value="CHP02147"/>
</dbReference>
<keyword evidence="3" id="KW-1185">Reference proteome</keyword>
<accession>A0A150WH98</accession>
<dbReference type="Proteomes" id="UP000075320">
    <property type="component" value="Unassembled WGS sequence"/>
</dbReference>